<keyword evidence="2" id="KW-1185">Reference proteome</keyword>
<feature type="non-terminal residue" evidence="1">
    <location>
        <position position="108"/>
    </location>
</feature>
<name>A0A9P6PL82_9FUNG</name>
<accession>A0A9P6PL82</accession>
<reference evidence="1" key="1">
    <citation type="journal article" date="2020" name="Fungal Divers.">
        <title>Resolving the Mortierellaceae phylogeny through synthesis of multi-gene phylogenetics and phylogenomics.</title>
        <authorList>
            <person name="Vandepol N."/>
            <person name="Liber J."/>
            <person name="Desiro A."/>
            <person name="Na H."/>
            <person name="Kennedy M."/>
            <person name="Barry K."/>
            <person name="Grigoriev I.V."/>
            <person name="Miller A.N."/>
            <person name="O'Donnell K."/>
            <person name="Stajich J.E."/>
            <person name="Bonito G."/>
        </authorList>
    </citation>
    <scope>NUCLEOTIDE SEQUENCE</scope>
    <source>
        <strain evidence="1">BC1065</strain>
    </source>
</reference>
<dbReference type="AlphaFoldDB" id="A0A9P6PL82"/>
<sequence length="108" mass="12320">ASKQIVLEDAFRYWQEELGDAIKNRMRCRATQQLKRALRIEKGVYKSAVSITAASASTQLPPLHVFPMTATTSTLQRQQERLARELLQRGRRLPTTLWSGVRNGAIWP</sequence>
<evidence type="ECO:0000313" key="2">
    <source>
        <dbReference type="Proteomes" id="UP000807716"/>
    </source>
</evidence>
<organism evidence="1 2">
    <name type="scientific">Actinomortierella ambigua</name>
    <dbReference type="NCBI Taxonomy" id="1343610"/>
    <lineage>
        <taxon>Eukaryota</taxon>
        <taxon>Fungi</taxon>
        <taxon>Fungi incertae sedis</taxon>
        <taxon>Mucoromycota</taxon>
        <taxon>Mortierellomycotina</taxon>
        <taxon>Mortierellomycetes</taxon>
        <taxon>Mortierellales</taxon>
        <taxon>Mortierellaceae</taxon>
        <taxon>Actinomortierella</taxon>
    </lineage>
</organism>
<dbReference type="Proteomes" id="UP000807716">
    <property type="component" value="Unassembled WGS sequence"/>
</dbReference>
<proteinExistence type="predicted"/>
<gene>
    <name evidence="1" type="ORF">DFQ27_000247</name>
</gene>
<dbReference type="EMBL" id="JAAAJB010001039">
    <property type="protein sequence ID" value="KAG0249266.1"/>
    <property type="molecule type" value="Genomic_DNA"/>
</dbReference>
<comment type="caution">
    <text evidence="1">The sequence shown here is derived from an EMBL/GenBank/DDBJ whole genome shotgun (WGS) entry which is preliminary data.</text>
</comment>
<evidence type="ECO:0000313" key="1">
    <source>
        <dbReference type="EMBL" id="KAG0249266.1"/>
    </source>
</evidence>
<protein>
    <submittedName>
        <fullName evidence="1">Uncharacterized protein</fullName>
    </submittedName>
</protein>